<keyword evidence="1" id="KW-1133">Transmembrane helix</keyword>
<name>A0A1A9VXU1_GLOAU</name>
<keyword evidence="1" id="KW-0812">Transmembrane</keyword>
<protein>
    <submittedName>
        <fullName evidence="2">Uncharacterized protein</fullName>
    </submittedName>
</protein>
<dbReference type="AlphaFoldDB" id="A0A1A9VXU1"/>
<sequence length="121" mass="13696">MLLQVVRVIEIFLNKYGAPMLTGSIRKNCAHFIVDETSTRMRRRRKFNCNKLKASVHVCLCEKRAQSMGAQSSKEVNGTPDSVLQLDYNLTNQIGHIHVLSTLIYFAVLLVTLVTGILLYE</sequence>
<dbReference type="Proteomes" id="UP000078200">
    <property type="component" value="Unassembled WGS sequence"/>
</dbReference>
<keyword evidence="3" id="KW-1185">Reference proteome</keyword>
<organism evidence="2 3">
    <name type="scientific">Glossina austeni</name>
    <name type="common">Savannah tsetse fly</name>
    <dbReference type="NCBI Taxonomy" id="7395"/>
    <lineage>
        <taxon>Eukaryota</taxon>
        <taxon>Metazoa</taxon>
        <taxon>Ecdysozoa</taxon>
        <taxon>Arthropoda</taxon>
        <taxon>Hexapoda</taxon>
        <taxon>Insecta</taxon>
        <taxon>Pterygota</taxon>
        <taxon>Neoptera</taxon>
        <taxon>Endopterygota</taxon>
        <taxon>Diptera</taxon>
        <taxon>Brachycera</taxon>
        <taxon>Muscomorpha</taxon>
        <taxon>Hippoboscoidea</taxon>
        <taxon>Glossinidae</taxon>
        <taxon>Glossina</taxon>
    </lineage>
</organism>
<reference evidence="2" key="1">
    <citation type="submission" date="2020-05" db="UniProtKB">
        <authorList>
            <consortium name="EnsemblMetazoa"/>
        </authorList>
    </citation>
    <scope>IDENTIFICATION</scope>
    <source>
        <strain evidence="2">TTRI</strain>
    </source>
</reference>
<proteinExistence type="predicted"/>
<keyword evidence="1" id="KW-0472">Membrane</keyword>
<dbReference type="EnsemblMetazoa" id="GAUT051085-RA">
    <property type="protein sequence ID" value="GAUT051085-PA"/>
    <property type="gene ID" value="GAUT051085"/>
</dbReference>
<dbReference type="VEuPathDB" id="VectorBase:GAUT051085"/>
<evidence type="ECO:0000256" key="1">
    <source>
        <dbReference type="SAM" id="Phobius"/>
    </source>
</evidence>
<evidence type="ECO:0000313" key="2">
    <source>
        <dbReference type="EnsemblMetazoa" id="GAUT051085-PA"/>
    </source>
</evidence>
<evidence type="ECO:0000313" key="3">
    <source>
        <dbReference type="Proteomes" id="UP000078200"/>
    </source>
</evidence>
<accession>A0A1A9VXU1</accession>
<feature type="transmembrane region" description="Helical" evidence="1">
    <location>
        <begin position="97"/>
        <end position="120"/>
    </location>
</feature>